<evidence type="ECO:0000259" key="3">
    <source>
        <dbReference type="PROSITE" id="PS51363"/>
    </source>
</evidence>
<keyword evidence="1" id="KW-0175">Coiled coil</keyword>
<dbReference type="PANTHER" id="PTHR35711">
    <property type="entry name" value="EXPRESSED PROTEIN"/>
    <property type="match status" value="1"/>
</dbReference>
<evidence type="ECO:0000313" key="5">
    <source>
        <dbReference type="Proteomes" id="UP001211907"/>
    </source>
</evidence>
<evidence type="ECO:0000313" key="4">
    <source>
        <dbReference type="EMBL" id="KAJ3097400.1"/>
    </source>
</evidence>
<protein>
    <recommendedName>
        <fullName evidence="3">W2 domain-containing protein</fullName>
    </recommendedName>
</protein>
<evidence type="ECO:0000256" key="2">
    <source>
        <dbReference type="SAM" id="MobiDB-lite"/>
    </source>
</evidence>
<dbReference type="Gene3D" id="1.25.40.180">
    <property type="match status" value="1"/>
</dbReference>
<feature type="compositionally biased region" description="Acidic residues" evidence="2">
    <location>
        <begin position="365"/>
        <end position="375"/>
    </location>
</feature>
<organism evidence="4 5">
    <name type="scientific">Physocladia obscura</name>
    <dbReference type="NCBI Taxonomy" id="109957"/>
    <lineage>
        <taxon>Eukaryota</taxon>
        <taxon>Fungi</taxon>
        <taxon>Fungi incertae sedis</taxon>
        <taxon>Chytridiomycota</taxon>
        <taxon>Chytridiomycota incertae sedis</taxon>
        <taxon>Chytridiomycetes</taxon>
        <taxon>Chytridiales</taxon>
        <taxon>Chytriomycetaceae</taxon>
        <taxon>Physocladia</taxon>
    </lineage>
</organism>
<gene>
    <name evidence="4" type="ORF">HK100_005369</name>
</gene>
<feature type="coiled-coil region" evidence="1">
    <location>
        <begin position="225"/>
        <end position="259"/>
    </location>
</feature>
<dbReference type="PANTHER" id="PTHR35711:SF1">
    <property type="entry name" value="ECTODERMAL, ISOFORM F"/>
    <property type="match status" value="1"/>
</dbReference>
<dbReference type="AlphaFoldDB" id="A0AAD5SXF2"/>
<dbReference type="Proteomes" id="UP001211907">
    <property type="component" value="Unassembled WGS sequence"/>
</dbReference>
<name>A0AAD5SXF2_9FUNG</name>
<reference evidence="4" key="1">
    <citation type="submission" date="2020-05" db="EMBL/GenBank/DDBJ databases">
        <title>Phylogenomic resolution of chytrid fungi.</title>
        <authorList>
            <person name="Stajich J.E."/>
            <person name="Amses K."/>
            <person name="Simmons R."/>
            <person name="Seto K."/>
            <person name="Myers J."/>
            <person name="Bonds A."/>
            <person name="Quandt C.A."/>
            <person name="Barry K."/>
            <person name="Liu P."/>
            <person name="Grigoriev I."/>
            <person name="Longcore J.E."/>
            <person name="James T.Y."/>
        </authorList>
    </citation>
    <scope>NUCLEOTIDE SEQUENCE</scope>
    <source>
        <strain evidence="4">JEL0513</strain>
    </source>
</reference>
<dbReference type="EMBL" id="JADGJH010002511">
    <property type="protein sequence ID" value="KAJ3097400.1"/>
    <property type="molecule type" value="Genomic_DNA"/>
</dbReference>
<keyword evidence="5" id="KW-1185">Reference proteome</keyword>
<feature type="region of interest" description="Disordered" evidence="2">
    <location>
        <begin position="579"/>
        <end position="615"/>
    </location>
</feature>
<comment type="caution">
    <text evidence="4">The sequence shown here is derived from an EMBL/GenBank/DDBJ whole genome shotgun (WGS) entry which is preliminary data.</text>
</comment>
<feature type="compositionally biased region" description="Acidic residues" evidence="2">
    <location>
        <begin position="320"/>
        <end position="342"/>
    </location>
</feature>
<feature type="domain" description="W2" evidence="3">
    <location>
        <begin position="414"/>
        <end position="591"/>
    </location>
</feature>
<dbReference type="InterPro" id="IPR003307">
    <property type="entry name" value="W2_domain"/>
</dbReference>
<accession>A0AAD5SXF2</accession>
<evidence type="ECO:0000256" key="1">
    <source>
        <dbReference type="SAM" id="Coils"/>
    </source>
</evidence>
<sequence length="660" mass="73713">MTAVALASHAHDMHHDFVHHSTLHADLRQHRRRASWAHFQPPISADKSNNANETKHKSRNPRSANQPDHMKLVSAVQARTVSEFQALLHSHKLSHNHNLANPNLKSNSTDDVSPYGRTIMATTSTIQLALFPVILWPFVVIFNTAMEIFSVCVVLIKSVQLPHEHVEVFMQASSASSQSDGTSCNNLAKVESLASHVAHLRSIVDAERTARIQISQVHSKTQILVEEQRDEIAKLEGMNESLKDEVERLTARLIEALFDKSHNPLLSISSGAGSDEDATVLNAQHQSTSSPLMQFKLRLDDDVDGFKFDGPVFEKKEDSFTDEESDDDNAVADDDESDSVFDEDNQVQLYVAAKTEQADSFASVTEEDEDDENEQIEEKEGYGPLIPPVFKNSAELLSLATQNLLQSLTSNASPNSLPIQLDNLAATLPLTQSLCAQAAIASLLSFMSVTASKSAAPLDLANTARTLFRKHLVLLQIHCTGPSVQTRLTLLETLADYCHNYAKPRNCFNFGKQMPDLPWQAAFGMLVYVLVDLEIVEAADVVGWWAGKKGREDEEGVYLACMEYMDKLCKTLEPYCFDDSDEEEEEDEEEEDEDDADCDDNESEEGDDVEEEVVWDDDDFLEEDRSLFVDDGFIASVSLEEERDQVYSADEKERRVSFKV</sequence>
<proteinExistence type="predicted"/>
<feature type="region of interest" description="Disordered" evidence="2">
    <location>
        <begin position="314"/>
        <end position="342"/>
    </location>
</feature>
<feature type="region of interest" description="Disordered" evidence="2">
    <location>
        <begin position="358"/>
        <end position="384"/>
    </location>
</feature>
<dbReference type="PROSITE" id="PS51363">
    <property type="entry name" value="W2"/>
    <property type="match status" value="1"/>
</dbReference>
<feature type="region of interest" description="Disordered" evidence="2">
    <location>
        <begin position="39"/>
        <end position="68"/>
    </location>
</feature>